<sequence length="368" mass="40275">MPTGRICPISFASFSVILCNHCASEQPALRDLWTLSDPHPGLNRLEIDLPESIVFLPSDLDALADACPKLEVLRLCPFARFAPNTGGPRITLESLALLTKRCKYLHTIGAVVNACEASPATLKTQAFSSKSLLRLYLGGSWISDPLQVAILLSHMAPRLETLRHFQERNRVGETEKSFARPIPETTEKAVDATVQTVSRAIQCRPRMSSISVQCTPKLVDRSVHATAKVSSVGVDATVSTAEVGVEAQPTMVSMEIDATEPVEEEPTMETMDLGEEELKQAAMASHILQQLYLFPHIVGFFSLFYAYLVAFPFAVPRMGMRAIEGLPTLNKIRQPAFVESEPKLPTENETSTATDIKSPLDTAVQVDA</sequence>
<evidence type="ECO:0000313" key="3">
    <source>
        <dbReference type="EMBL" id="KAJ2925604.1"/>
    </source>
</evidence>
<feature type="transmembrane region" description="Helical" evidence="2">
    <location>
        <begin position="293"/>
        <end position="315"/>
    </location>
</feature>
<keyword evidence="2" id="KW-1133">Transmembrane helix</keyword>
<accession>A0A9W8J3F7</accession>
<keyword evidence="2" id="KW-0812">Transmembrane</keyword>
<dbReference type="EMBL" id="JANBPK010001146">
    <property type="protein sequence ID" value="KAJ2925604.1"/>
    <property type="molecule type" value="Genomic_DNA"/>
</dbReference>
<feature type="region of interest" description="Disordered" evidence="1">
    <location>
        <begin position="337"/>
        <end position="361"/>
    </location>
</feature>
<evidence type="ECO:0000256" key="2">
    <source>
        <dbReference type="SAM" id="Phobius"/>
    </source>
</evidence>
<gene>
    <name evidence="3" type="ORF">H1R20_g11499</name>
</gene>
<dbReference type="OrthoDB" id="10518888at2759"/>
<evidence type="ECO:0000313" key="4">
    <source>
        <dbReference type="Proteomes" id="UP001140091"/>
    </source>
</evidence>
<name>A0A9W8J3F7_9AGAR</name>
<dbReference type="AlphaFoldDB" id="A0A9W8J3F7"/>
<organism evidence="3 4">
    <name type="scientific">Candolleomyces eurysporus</name>
    <dbReference type="NCBI Taxonomy" id="2828524"/>
    <lineage>
        <taxon>Eukaryota</taxon>
        <taxon>Fungi</taxon>
        <taxon>Dikarya</taxon>
        <taxon>Basidiomycota</taxon>
        <taxon>Agaricomycotina</taxon>
        <taxon>Agaricomycetes</taxon>
        <taxon>Agaricomycetidae</taxon>
        <taxon>Agaricales</taxon>
        <taxon>Agaricineae</taxon>
        <taxon>Psathyrellaceae</taxon>
        <taxon>Candolleomyces</taxon>
    </lineage>
</organism>
<dbReference type="Gene3D" id="3.80.10.10">
    <property type="entry name" value="Ribonuclease Inhibitor"/>
    <property type="match status" value="1"/>
</dbReference>
<feature type="non-terminal residue" evidence="3">
    <location>
        <position position="1"/>
    </location>
</feature>
<comment type="caution">
    <text evidence="3">The sequence shown here is derived from an EMBL/GenBank/DDBJ whole genome shotgun (WGS) entry which is preliminary data.</text>
</comment>
<dbReference type="InterPro" id="IPR032675">
    <property type="entry name" value="LRR_dom_sf"/>
</dbReference>
<proteinExistence type="predicted"/>
<dbReference type="Proteomes" id="UP001140091">
    <property type="component" value="Unassembled WGS sequence"/>
</dbReference>
<protein>
    <submittedName>
        <fullName evidence="3">Uncharacterized protein</fullName>
    </submittedName>
</protein>
<evidence type="ECO:0000256" key="1">
    <source>
        <dbReference type="SAM" id="MobiDB-lite"/>
    </source>
</evidence>
<keyword evidence="2" id="KW-0472">Membrane</keyword>
<keyword evidence="4" id="KW-1185">Reference proteome</keyword>
<reference evidence="3" key="1">
    <citation type="submission" date="2022-06" db="EMBL/GenBank/DDBJ databases">
        <title>Genome Sequence of Candolleomyces eurysporus.</title>
        <authorList>
            <person name="Buettner E."/>
        </authorList>
    </citation>
    <scope>NUCLEOTIDE SEQUENCE</scope>
    <source>
        <strain evidence="3">VTCC 930004</strain>
    </source>
</reference>